<dbReference type="Pfam" id="PF07963">
    <property type="entry name" value="N_methyl"/>
    <property type="match status" value="1"/>
</dbReference>
<keyword evidence="2" id="KW-1185">Reference proteome</keyword>
<dbReference type="InterPro" id="IPR045584">
    <property type="entry name" value="Pilin-like"/>
</dbReference>
<proteinExistence type="predicted"/>
<dbReference type="Gene3D" id="3.30.700.10">
    <property type="entry name" value="Glycoprotein, Type 4 Pilin"/>
    <property type="match status" value="1"/>
</dbReference>
<dbReference type="NCBIfam" id="TIGR02532">
    <property type="entry name" value="IV_pilin_GFxxxE"/>
    <property type="match status" value="1"/>
</dbReference>
<sequence length="183" mass="18597">MKKGFTMIELIFVIVILGILASVAIPRLSGTREDAEISTAIGNLRTLLSDAASYYAVKGNFKDAAGTASANWKDFTNVPLHVAATSGNTLGAAIDATTDAVGTAPTAFLAVGGANCIGLYIVEKTATAPAYIGFTKATTNGVCGQVVTKEPVKSFIESKAAGVTLGNGVAGAMAISSNTSIYK</sequence>
<dbReference type="PANTHER" id="PTHR30093">
    <property type="entry name" value="GENERAL SECRETION PATHWAY PROTEIN G"/>
    <property type="match status" value="1"/>
</dbReference>
<comment type="caution">
    <text evidence="1">The sequence shown here is derived from an EMBL/GenBank/DDBJ whole genome shotgun (WGS) entry which is preliminary data.</text>
</comment>
<dbReference type="InterPro" id="IPR012902">
    <property type="entry name" value="N_methyl_site"/>
</dbReference>
<protein>
    <submittedName>
        <fullName evidence="1">Prepilin-type N-terminal cleavage/methylation domain-containing protein</fullName>
    </submittedName>
</protein>
<dbReference type="SUPFAM" id="SSF54523">
    <property type="entry name" value="Pili subunits"/>
    <property type="match status" value="1"/>
</dbReference>
<name>A0ABT8T7L7_9BACT</name>
<dbReference type="EMBL" id="JAULJQ010000006">
    <property type="protein sequence ID" value="MDO2409622.1"/>
    <property type="molecule type" value="Genomic_DNA"/>
</dbReference>
<dbReference type="Proteomes" id="UP001171111">
    <property type="component" value="Unassembled WGS sequence"/>
</dbReference>
<organism evidence="1 2">
    <name type="scientific">Campylobacter magnus</name>
    <dbReference type="NCBI Taxonomy" id="3026462"/>
    <lineage>
        <taxon>Bacteria</taxon>
        <taxon>Pseudomonadati</taxon>
        <taxon>Campylobacterota</taxon>
        <taxon>Epsilonproteobacteria</taxon>
        <taxon>Campylobacterales</taxon>
        <taxon>Campylobacteraceae</taxon>
        <taxon>Campylobacter</taxon>
    </lineage>
</organism>
<evidence type="ECO:0000313" key="1">
    <source>
        <dbReference type="EMBL" id="MDO2409622.1"/>
    </source>
</evidence>
<accession>A0ABT8T7L7</accession>
<evidence type="ECO:0000313" key="2">
    <source>
        <dbReference type="Proteomes" id="UP001171111"/>
    </source>
</evidence>
<reference evidence="1 2" key="1">
    <citation type="submission" date="2023-06" db="EMBL/GenBank/DDBJ databases">
        <title>Campylobacter magnum sp. nov., isolated from cecal contents of domestic pigs (Sus scrofa domesticus).</title>
        <authorList>
            <person name="Papic B."/>
            <person name="Gruntar I."/>
        </authorList>
    </citation>
    <scope>NUCLEOTIDE SEQUENCE [LARGE SCALE GENOMIC DNA]</scope>
    <source>
        <strain evidence="2">34484-21</strain>
    </source>
</reference>
<gene>
    <name evidence="1" type="ORF">Q2362_05850</name>
</gene>